<dbReference type="Proteomes" id="UP000039865">
    <property type="component" value="Unassembled WGS sequence"/>
</dbReference>
<evidence type="ECO:0000256" key="1">
    <source>
        <dbReference type="PROSITE-ProRule" id="PRU00042"/>
    </source>
</evidence>
<gene>
    <name evidence="4" type="primary">Contig11980.g12813</name>
    <name evidence="4" type="ORF">STYLEM_13214</name>
</gene>
<feature type="domain" description="C2H2-type" evidence="3">
    <location>
        <begin position="491"/>
        <end position="519"/>
    </location>
</feature>
<proteinExistence type="predicted"/>
<dbReference type="EMBL" id="CCKQ01012530">
    <property type="protein sequence ID" value="CDW84157.1"/>
    <property type="molecule type" value="Genomic_DNA"/>
</dbReference>
<feature type="region of interest" description="Disordered" evidence="2">
    <location>
        <begin position="452"/>
        <end position="484"/>
    </location>
</feature>
<feature type="compositionally biased region" description="Basic and acidic residues" evidence="2">
    <location>
        <begin position="589"/>
        <end position="600"/>
    </location>
</feature>
<evidence type="ECO:0000313" key="5">
    <source>
        <dbReference type="Proteomes" id="UP000039865"/>
    </source>
</evidence>
<keyword evidence="1" id="KW-0862">Zinc</keyword>
<dbReference type="InterPro" id="IPR013087">
    <property type="entry name" value="Znf_C2H2_type"/>
</dbReference>
<name>A0A078ASG0_STYLE</name>
<evidence type="ECO:0000313" key="4">
    <source>
        <dbReference type="EMBL" id="CDW84157.1"/>
    </source>
</evidence>
<dbReference type="PROSITE" id="PS50157">
    <property type="entry name" value="ZINC_FINGER_C2H2_2"/>
    <property type="match status" value="1"/>
</dbReference>
<feature type="region of interest" description="Disordered" evidence="2">
    <location>
        <begin position="589"/>
        <end position="621"/>
    </location>
</feature>
<sequence>MHQSLSSNFEQKIVLEIKSDSHSFAEKAIEFIDNGIRLIITSKNKQATEVTCPHCNQNLNITQELTNLDNNNLGESSKIIFESQDKSTLLLASRDEELQQSIKEMNPQLISVGTQTALISQPKIVILNKIANQQTSNSHLIESTIQTQIKDNMNSKTQENFRKEECIVLQSCETQTEQTTSLSEQKILSSTNAYLKYHQRDQKKFSDEYITSVLSQKKQQYESISSRDYQSLSGRQFSTMSEFGTLISSNNSAFQAFNSLKQQEFNCPSEDAQITSKSQCVPQNTQQQQLCLSRIAGREICKLKELSQSRAEFFSSVSNSEVIRQDNIDAEMPSQNSLSDIDISESGSQIQSEILYVDEAPFLPKKCSLSSVYNLSRKMRVLKNKESSINKMKVSSNSKKIIKDIQAQVKKKKIYLNVDSNNSPQQIQQKQISQLEDFKDSEFNQSDLIIHQHNNLKENSKKTLNSEPNTRVKKKKDKTSLSSPTSKYRKYQCKFCKKRFRICAALGGHISKAHPGQSSAYNHKKQVREQRELERQLHKDAMNFYFENFNNVQGLENNVLNRNTIKRIKKMLVYKEDQYQSLREKFLVNKEDGTEHDAQRKGSQTDQDDSNEEITEPSILRILEQKEKTQVEVIKRTTRARIQNSQLNQ</sequence>
<reference evidence="4 5" key="1">
    <citation type="submission" date="2014-06" db="EMBL/GenBank/DDBJ databases">
        <authorList>
            <person name="Swart Estienne"/>
        </authorList>
    </citation>
    <scope>NUCLEOTIDE SEQUENCE [LARGE SCALE GENOMIC DNA]</scope>
    <source>
        <strain evidence="4 5">130c</strain>
    </source>
</reference>
<feature type="compositionally biased region" description="Acidic residues" evidence="2">
    <location>
        <begin position="606"/>
        <end position="615"/>
    </location>
</feature>
<evidence type="ECO:0000256" key="2">
    <source>
        <dbReference type="SAM" id="MobiDB-lite"/>
    </source>
</evidence>
<dbReference type="PROSITE" id="PS00028">
    <property type="entry name" value="ZINC_FINGER_C2H2_1"/>
    <property type="match status" value="1"/>
</dbReference>
<dbReference type="GO" id="GO:0008270">
    <property type="term" value="F:zinc ion binding"/>
    <property type="evidence" value="ECO:0007669"/>
    <property type="project" value="UniProtKB-KW"/>
</dbReference>
<keyword evidence="5" id="KW-1185">Reference proteome</keyword>
<keyword evidence="1" id="KW-0479">Metal-binding</keyword>
<evidence type="ECO:0000259" key="3">
    <source>
        <dbReference type="PROSITE" id="PS50157"/>
    </source>
</evidence>
<accession>A0A078ASG0</accession>
<dbReference type="InParanoid" id="A0A078ASG0"/>
<protein>
    <recommendedName>
        <fullName evidence="3">C2H2-type domain-containing protein</fullName>
    </recommendedName>
</protein>
<keyword evidence="1" id="KW-0863">Zinc-finger</keyword>
<organism evidence="4 5">
    <name type="scientific">Stylonychia lemnae</name>
    <name type="common">Ciliate</name>
    <dbReference type="NCBI Taxonomy" id="5949"/>
    <lineage>
        <taxon>Eukaryota</taxon>
        <taxon>Sar</taxon>
        <taxon>Alveolata</taxon>
        <taxon>Ciliophora</taxon>
        <taxon>Intramacronucleata</taxon>
        <taxon>Spirotrichea</taxon>
        <taxon>Stichotrichia</taxon>
        <taxon>Sporadotrichida</taxon>
        <taxon>Oxytrichidae</taxon>
        <taxon>Stylonychinae</taxon>
        <taxon>Stylonychia</taxon>
    </lineage>
</organism>
<dbReference type="AlphaFoldDB" id="A0A078ASG0"/>